<evidence type="ECO:0000313" key="7">
    <source>
        <dbReference type="Proteomes" id="UP001212602"/>
    </source>
</evidence>
<evidence type="ECO:0000256" key="1">
    <source>
        <dbReference type="ARBA" id="ARBA00000085"/>
    </source>
</evidence>
<dbReference type="RefSeq" id="WP_271426121.1">
    <property type="nucleotide sequence ID" value="NZ_JAQIPB010000001.1"/>
</dbReference>
<dbReference type="PANTHER" id="PTHR34220:SF9">
    <property type="entry name" value="SIGNAL TRANSDUCTION HISTIDINE KINASE INTERNAL REGION DOMAIN-CONTAINING PROTEIN"/>
    <property type="match status" value="1"/>
</dbReference>
<dbReference type="Gene3D" id="3.30.565.10">
    <property type="entry name" value="Histidine kinase-like ATPase, C-terminal domain"/>
    <property type="match status" value="1"/>
</dbReference>
<feature type="transmembrane region" description="Helical" evidence="4">
    <location>
        <begin position="38"/>
        <end position="62"/>
    </location>
</feature>
<evidence type="ECO:0000256" key="3">
    <source>
        <dbReference type="SAM" id="Coils"/>
    </source>
</evidence>
<evidence type="ECO:0000313" key="6">
    <source>
        <dbReference type="EMBL" id="MDA7414841.1"/>
    </source>
</evidence>
<keyword evidence="3" id="KW-0175">Coiled coil</keyword>
<dbReference type="GO" id="GO:0016020">
    <property type="term" value="C:membrane"/>
    <property type="evidence" value="ECO:0007669"/>
    <property type="project" value="InterPro"/>
</dbReference>
<keyword evidence="4" id="KW-1133">Transmembrane helix</keyword>
<evidence type="ECO:0000256" key="4">
    <source>
        <dbReference type="SAM" id="Phobius"/>
    </source>
</evidence>
<dbReference type="InterPro" id="IPR050640">
    <property type="entry name" value="Bact_2-comp_sensor_kinase"/>
</dbReference>
<reference evidence="6" key="1">
    <citation type="submission" date="2023-01" db="EMBL/GenBank/DDBJ databases">
        <title>Xenophilus mangrovi sp. nov., isolated from soil of Mangrove nature reserve.</title>
        <authorList>
            <person name="Xu S."/>
            <person name="Liu Z."/>
            <person name="Xu Y."/>
        </authorList>
    </citation>
    <scope>NUCLEOTIDE SEQUENCE</scope>
    <source>
        <strain evidence="6">YW8</strain>
    </source>
</reference>
<sequence>MTLAPAWRSALRHAAQVAAFCALVAAFTRQIWPERDYLHHLAGSLCIGLLTWAVIEAGRYLVPARHCHRALDGGHGWPKGWRGLLLTAVGISAGFLLGDPLANWLRGTPPATHGRDPWLTLLITIAAGAAASFYFHARGKAAAMAAEIAAAERDASEARLKLLEAQLEPHMLFNTLANLRALITLDPPRAVAMLDRLNGYLRATLGGARATQHPLEDEFARLADYLALMAVRMGPRLRSELDLPEALRGVAVPPLLLQPLVENAIRHGLEPQVEGGTLRVSARRESRADGDWLLLRVTDSGAGLPADGPGPAREGGGFGLSQVRERLQTLHGERASLRLTPEPGGGTCALICLPL</sequence>
<gene>
    <name evidence="6" type="ORF">PGB34_00560</name>
</gene>
<dbReference type="SMART" id="SM00387">
    <property type="entry name" value="HATPase_c"/>
    <property type="match status" value="1"/>
</dbReference>
<dbReference type="InterPro" id="IPR010559">
    <property type="entry name" value="Sig_transdc_His_kin_internal"/>
</dbReference>
<keyword evidence="4" id="KW-0812">Transmembrane</keyword>
<evidence type="ECO:0000256" key="2">
    <source>
        <dbReference type="ARBA" id="ARBA00012438"/>
    </source>
</evidence>
<dbReference type="SUPFAM" id="SSF55874">
    <property type="entry name" value="ATPase domain of HSP90 chaperone/DNA topoisomerase II/histidine kinase"/>
    <property type="match status" value="1"/>
</dbReference>
<protein>
    <recommendedName>
        <fullName evidence="2">histidine kinase</fullName>
        <ecNumber evidence="2">2.7.13.3</ecNumber>
    </recommendedName>
</protein>
<dbReference type="InterPro" id="IPR003594">
    <property type="entry name" value="HATPase_dom"/>
</dbReference>
<comment type="caution">
    <text evidence="6">The sequence shown here is derived from an EMBL/GenBank/DDBJ whole genome shotgun (WGS) entry which is preliminary data.</text>
</comment>
<accession>A0AAE3N405</accession>
<dbReference type="Proteomes" id="UP001212602">
    <property type="component" value="Unassembled WGS sequence"/>
</dbReference>
<dbReference type="EMBL" id="JAQIPB010000001">
    <property type="protein sequence ID" value="MDA7414841.1"/>
    <property type="molecule type" value="Genomic_DNA"/>
</dbReference>
<organism evidence="6 7">
    <name type="scientific">Xenophilus arseniciresistens</name>
    <dbReference type="NCBI Taxonomy" id="1283306"/>
    <lineage>
        <taxon>Bacteria</taxon>
        <taxon>Pseudomonadati</taxon>
        <taxon>Pseudomonadota</taxon>
        <taxon>Betaproteobacteria</taxon>
        <taxon>Burkholderiales</taxon>
        <taxon>Comamonadaceae</taxon>
        <taxon>Xenophilus</taxon>
    </lineage>
</organism>
<feature type="coiled-coil region" evidence="3">
    <location>
        <begin position="141"/>
        <end position="168"/>
    </location>
</feature>
<keyword evidence="7" id="KW-1185">Reference proteome</keyword>
<proteinExistence type="predicted"/>
<dbReference type="Pfam" id="PF02518">
    <property type="entry name" value="HATPase_c"/>
    <property type="match status" value="1"/>
</dbReference>
<dbReference type="InterPro" id="IPR036890">
    <property type="entry name" value="HATPase_C_sf"/>
</dbReference>
<dbReference type="PRINTS" id="PR00344">
    <property type="entry name" value="BCTRLSENSOR"/>
</dbReference>
<dbReference type="AlphaFoldDB" id="A0AAE3N405"/>
<dbReference type="Pfam" id="PF06580">
    <property type="entry name" value="His_kinase"/>
    <property type="match status" value="1"/>
</dbReference>
<dbReference type="InterPro" id="IPR004358">
    <property type="entry name" value="Sig_transdc_His_kin-like_C"/>
</dbReference>
<name>A0AAE3N405_9BURK</name>
<dbReference type="PROSITE" id="PS50109">
    <property type="entry name" value="HIS_KIN"/>
    <property type="match status" value="1"/>
</dbReference>
<feature type="domain" description="Histidine kinase" evidence="5">
    <location>
        <begin position="256"/>
        <end position="355"/>
    </location>
</feature>
<dbReference type="PANTHER" id="PTHR34220">
    <property type="entry name" value="SENSOR HISTIDINE KINASE YPDA"/>
    <property type="match status" value="1"/>
</dbReference>
<feature type="transmembrane region" description="Helical" evidence="4">
    <location>
        <begin position="83"/>
        <end position="105"/>
    </location>
</feature>
<feature type="transmembrane region" description="Helical" evidence="4">
    <location>
        <begin position="117"/>
        <end position="135"/>
    </location>
</feature>
<dbReference type="InterPro" id="IPR005467">
    <property type="entry name" value="His_kinase_dom"/>
</dbReference>
<evidence type="ECO:0000259" key="5">
    <source>
        <dbReference type="PROSITE" id="PS50109"/>
    </source>
</evidence>
<keyword evidence="6" id="KW-0808">Transferase</keyword>
<comment type="catalytic activity">
    <reaction evidence="1">
        <text>ATP + protein L-histidine = ADP + protein N-phospho-L-histidine.</text>
        <dbReference type="EC" id="2.7.13.3"/>
    </reaction>
</comment>
<dbReference type="EC" id="2.7.13.3" evidence="2"/>
<keyword evidence="6" id="KW-0418">Kinase</keyword>
<keyword evidence="4" id="KW-0472">Membrane</keyword>
<dbReference type="GO" id="GO:0000155">
    <property type="term" value="F:phosphorelay sensor kinase activity"/>
    <property type="evidence" value="ECO:0007669"/>
    <property type="project" value="InterPro"/>
</dbReference>